<keyword evidence="1" id="KW-1003">Cell membrane</keyword>
<sequence>MLRLENVHIRRGDYVVADSIDLTLEQGKVYSVLGPNGTGKSSLMKTIFGEVAHKGTIRYGDEALSKIHLQSWRKRIGYMPQDTAAEASLTALEVVLLGRMDALHMHVGDELLHEAASIMAELGIGHLAHRDVMRLSGGQRQLVMFAQVMLRRPEILMLDEPVSALDMHHQLNLLERVVQYTHEHNLVTLMVLHDLSLAAQFSDGVILLGEGKVQAQGAPQDVLQADMIGRLYKVDIELLYDSKGLPVIRPMRQSA</sequence>
<dbReference type="SMART" id="SM00382">
    <property type="entry name" value="AAA"/>
    <property type="match status" value="1"/>
</dbReference>
<dbReference type="InterPro" id="IPR003593">
    <property type="entry name" value="AAA+_ATPase"/>
</dbReference>
<dbReference type="Proteomes" id="UP000031390">
    <property type="component" value="Unassembled WGS sequence"/>
</dbReference>
<dbReference type="PATRIC" id="fig|1056807.3.peg.1709"/>
<evidence type="ECO:0000259" key="4">
    <source>
        <dbReference type="PROSITE" id="PS50893"/>
    </source>
</evidence>
<evidence type="ECO:0000256" key="3">
    <source>
        <dbReference type="ARBA" id="ARBA00022840"/>
    </source>
</evidence>
<accession>A0A0C1EDE6</accession>
<evidence type="ECO:0000313" key="6">
    <source>
        <dbReference type="EMBL" id="UNV87512.1"/>
    </source>
</evidence>
<feature type="domain" description="ABC transporter" evidence="4">
    <location>
        <begin position="2"/>
        <end position="235"/>
    </location>
</feature>
<evidence type="ECO:0000313" key="8">
    <source>
        <dbReference type="Proteomes" id="UP000829504"/>
    </source>
</evidence>
<gene>
    <name evidence="5" type="ORF">MCC93_17820</name>
    <name evidence="6" type="ORF">MON37_00740</name>
</gene>
<dbReference type="InterPro" id="IPR003439">
    <property type="entry name" value="ABC_transporter-like_ATP-bd"/>
</dbReference>
<evidence type="ECO:0000313" key="7">
    <source>
        <dbReference type="Proteomes" id="UP000031390"/>
    </source>
</evidence>
<keyword evidence="2" id="KW-0547">Nucleotide-binding</keyword>
<name>A0A0C1EDE6_9NEIS</name>
<dbReference type="Gene3D" id="3.40.50.300">
    <property type="entry name" value="P-loop containing nucleotide triphosphate hydrolases"/>
    <property type="match status" value="1"/>
</dbReference>
<reference evidence="5 7" key="1">
    <citation type="submission" date="2014-12" db="EMBL/GenBank/DDBJ databases">
        <title>Genome sequence of Morococcus cerebrosus.</title>
        <authorList>
            <person name="Shin S.-K."/>
            <person name="Yi H."/>
        </authorList>
    </citation>
    <scope>NUCLEOTIDE SEQUENCE [LARGE SCALE GENOMIC DNA]</scope>
    <source>
        <strain evidence="5 7">CIP 81.93</strain>
    </source>
</reference>
<dbReference type="PROSITE" id="PS50893">
    <property type="entry name" value="ABC_TRANSPORTER_2"/>
    <property type="match status" value="1"/>
</dbReference>
<dbReference type="PANTHER" id="PTHR42794">
    <property type="entry name" value="HEMIN IMPORT ATP-BINDING PROTEIN HMUV"/>
    <property type="match status" value="1"/>
</dbReference>
<keyword evidence="8" id="KW-1185">Reference proteome</keyword>
<dbReference type="EMBL" id="JUFZ01000083">
    <property type="protein sequence ID" value="KIC06818.1"/>
    <property type="molecule type" value="Genomic_DNA"/>
</dbReference>
<evidence type="ECO:0000256" key="2">
    <source>
        <dbReference type="ARBA" id="ARBA00022741"/>
    </source>
</evidence>
<proteinExistence type="predicted"/>
<protein>
    <submittedName>
        <fullName evidence="6">ABC transporter ATP-binding protein</fullName>
    </submittedName>
    <submittedName>
        <fullName evidence="5">Peptide ABC transporter substrate-binding protein</fullName>
    </submittedName>
</protein>
<dbReference type="Pfam" id="PF00005">
    <property type="entry name" value="ABC_tran"/>
    <property type="match status" value="1"/>
</dbReference>
<keyword evidence="3 6" id="KW-0067">ATP-binding</keyword>
<dbReference type="AlphaFoldDB" id="A0A0C1EDE6"/>
<dbReference type="PANTHER" id="PTHR42794:SF2">
    <property type="entry name" value="ABC TRANSPORTER ATP-BINDING PROTEIN"/>
    <property type="match status" value="1"/>
</dbReference>
<dbReference type="EMBL" id="CP094242">
    <property type="protein sequence ID" value="UNV87512.1"/>
    <property type="molecule type" value="Genomic_DNA"/>
</dbReference>
<evidence type="ECO:0000256" key="1">
    <source>
        <dbReference type="ARBA" id="ARBA00022475"/>
    </source>
</evidence>
<dbReference type="Proteomes" id="UP000829504">
    <property type="component" value="Chromosome"/>
</dbReference>
<dbReference type="PROSITE" id="PS00211">
    <property type="entry name" value="ABC_TRANSPORTER_1"/>
    <property type="match status" value="1"/>
</dbReference>
<evidence type="ECO:0000313" key="5">
    <source>
        <dbReference type="EMBL" id="KIC06818.1"/>
    </source>
</evidence>
<keyword evidence="1" id="KW-0472">Membrane</keyword>
<dbReference type="GO" id="GO:0005524">
    <property type="term" value="F:ATP binding"/>
    <property type="evidence" value="ECO:0007669"/>
    <property type="project" value="UniProtKB-KW"/>
</dbReference>
<reference evidence="6 8" key="2">
    <citation type="submission" date="2022-03" db="EMBL/GenBank/DDBJ databases">
        <title>Genome sequencing of Morococcus cerebrosus.</title>
        <authorList>
            <person name="Baek M.-G."/>
            <person name="Yi H."/>
        </authorList>
    </citation>
    <scope>NUCLEOTIDE SEQUENCE [LARGE SCALE GENOMIC DNA]</scope>
    <source>
        <strain evidence="6 8">CIP 81.93</strain>
    </source>
</reference>
<dbReference type="CDD" id="cd03214">
    <property type="entry name" value="ABC_Iron-Siderophores_B12_Hemin"/>
    <property type="match status" value="1"/>
</dbReference>
<organism evidence="5 7">
    <name type="scientific">Morococcus cerebrosus</name>
    <dbReference type="NCBI Taxonomy" id="1056807"/>
    <lineage>
        <taxon>Bacteria</taxon>
        <taxon>Pseudomonadati</taxon>
        <taxon>Pseudomonadota</taxon>
        <taxon>Betaproteobacteria</taxon>
        <taxon>Neisseriales</taxon>
        <taxon>Neisseriaceae</taxon>
        <taxon>Morococcus</taxon>
    </lineage>
</organism>
<dbReference type="GO" id="GO:0016887">
    <property type="term" value="F:ATP hydrolysis activity"/>
    <property type="evidence" value="ECO:0007669"/>
    <property type="project" value="InterPro"/>
</dbReference>
<dbReference type="SUPFAM" id="SSF52540">
    <property type="entry name" value="P-loop containing nucleoside triphosphate hydrolases"/>
    <property type="match status" value="1"/>
</dbReference>
<dbReference type="InterPro" id="IPR027417">
    <property type="entry name" value="P-loop_NTPase"/>
</dbReference>
<dbReference type="InterPro" id="IPR017871">
    <property type="entry name" value="ABC_transporter-like_CS"/>
</dbReference>
<dbReference type="RefSeq" id="WP_003779566.1">
    <property type="nucleotide sequence ID" value="NZ_CP094242.1"/>
</dbReference>